<evidence type="ECO:0000256" key="6">
    <source>
        <dbReference type="ARBA" id="ARBA00023136"/>
    </source>
</evidence>
<feature type="transmembrane region" description="Helical" evidence="9">
    <location>
        <begin position="447"/>
        <end position="469"/>
    </location>
</feature>
<feature type="transmembrane region" description="Helical" evidence="9">
    <location>
        <begin position="196"/>
        <end position="216"/>
    </location>
</feature>
<dbReference type="SUPFAM" id="SSF54913">
    <property type="entry name" value="GlnB-like"/>
    <property type="match status" value="1"/>
</dbReference>
<dbReference type="PROSITE" id="PS01219">
    <property type="entry name" value="AMMONIUM_TRANSP"/>
    <property type="match status" value="1"/>
</dbReference>
<dbReference type="InterPro" id="IPR029020">
    <property type="entry name" value="Ammonium/urea_transptr"/>
</dbReference>
<keyword evidence="10" id="KW-0732">Signal</keyword>
<dbReference type="InterPro" id="IPR011322">
    <property type="entry name" value="N-reg_PII-like_a/b"/>
</dbReference>
<dbReference type="PROSITE" id="PS00638">
    <property type="entry name" value="PII_GLNB_CTER"/>
    <property type="match status" value="1"/>
</dbReference>
<feature type="transmembrane region" description="Helical" evidence="9">
    <location>
        <begin position="110"/>
        <end position="133"/>
    </location>
</feature>
<dbReference type="GO" id="GO:0030234">
    <property type="term" value="F:enzyme regulator activity"/>
    <property type="evidence" value="ECO:0007669"/>
    <property type="project" value="InterPro"/>
</dbReference>
<dbReference type="Pfam" id="PF00909">
    <property type="entry name" value="Ammonium_transp"/>
    <property type="match status" value="1"/>
</dbReference>
<keyword evidence="5 9" id="KW-1133">Transmembrane helix</keyword>
<dbReference type="Gene3D" id="3.30.70.120">
    <property type="match status" value="1"/>
</dbReference>
<dbReference type="Proteomes" id="UP001163687">
    <property type="component" value="Chromosome"/>
</dbReference>
<evidence type="ECO:0000256" key="4">
    <source>
        <dbReference type="ARBA" id="ARBA00022692"/>
    </source>
</evidence>
<evidence type="ECO:0000256" key="2">
    <source>
        <dbReference type="ARBA" id="ARBA00005887"/>
    </source>
</evidence>
<evidence type="ECO:0000256" key="5">
    <source>
        <dbReference type="ARBA" id="ARBA00022989"/>
    </source>
</evidence>
<keyword evidence="7" id="KW-0924">Ammonia transport</keyword>
<evidence type="ECO:0000259" key="11">
    <source>
        <dbReference type="Pfam" id="PF00909"/>
    </source>
</evidence>
<evidence type="ECO:0000313" key="12">
    <source>
        <dbReference type="EMBL" id="BDG60860.1"/>
    </source>
</evidence>
<comment type="similarity">
    <text evidence="8">Belongs to the P(II) protein family.</text>
</comment>
<reference evidence="12" key="1">
    <citation type="submission" date="2022-03" db="EMBL/GenBank/DDBJ databases">
        <title>Complete genome sequence of Caldinitratiruptor microaerophilus.</title>
        <authorList>
            <person name="Mukaiyama R."/>
            <person name="Nishiyama T."/>
            <person name="Ueda K."/>
        </authorList>
    </citation>
    <scope>NUCLEOTIDE SEQUENCE</scope>
    <source>
        <strain evidence="12">JCM 16183</strain>
    </source>
</reference>
<keyword evidence="13" id="KW-1185">Reference proteome</keyword>
<dbReference type="PROSITE" id="PS51343">
    <property type="entry name" value="PII_GLNB_DOM"/>
    <property type="match status" value="1"/>
</dbReference>
<dbReference type="EMBL" id="AP025628">
    <property type="protein sequence ID" value="BDG60860.1"/>
    <property type="molecule type" value="Genomic_DNA"/>
</dbReference>
<evidence type="ECO:0000313" key="13">
    <source>
        <dbReference type="Proteomes" id="UP001163687"/>
    </source>
</evidence>
<dbReference type="GO" id="GO:0006808">
    <property type="term" value="P:regulation of nitrogen utilization"/>
    <property type="evidence" value="ECO:0007669"/>
    <property type="project" value="InterPro"/>
</dbReference>
<evidence type="ECO:0000256" key="3">
    <source>
        <dbReference type="ARBA" id="ARBA00022448"/>
    </source>
</evidence>
<feature type="signal peptide" evidence="10">
    <location>
        <begin position="1"/>
        <end position="21"/>
    </location>
</feature>
<dbReference type="InterPro" id="IPR002187">
    <property type="entry name" value="N-reg_PII"/>
</dbReference>
<feature type="domain" description="Ammonium transporter AmtB-like" evidence="11">
    <location>
        <begin position="72"/>
        <end position="499"/>
    </location>
</feature>
<feature type="transmembrane region" description="Helical" evidence="9">
    <location>
        <begin position="347"/>
        <end position="366"/>
    </location>
</feature>
<dbReference type="NCBIfam" id="TIGR00836">
    <property type="entry name" value="amt"/>
    <property type="match status" value="1"/>
</dbReference>
<dbReference type="PRINTS" id="PR00340">
    <property type="entry name" value="PIIGLNB"/>
</dbReference>
<feature type="transmembrane region" description="Helical" evidence="9">
    <location>
        <begin position="372"/>
        <end position="389"/>
    </location>
</feature>
<accession>A0AA35G8C0</accession>
<keyword evidence="6 9" id="KW-0472">Membrane</keyword>
<dbReference type="RefSeq" id="WP_319951744.1">
    <property type="nucleotide sequence ID" value="NZ_AP025628.1"/>
</dbReference>
<evidence type="ECO:0000256" key="7">
    <source>
        <dbReference type="ARBA" id="ARBA00023177"/>
    </source>
</evidence>
<name>A0AA35G8C0_9FIRM</name>
<dbReference type="InterPro" id="IPR018047">
    <property type="entry name" value="Ammonium_transpt_CS"/>
</dbReference>
<dbReference type="InterPro" id="IPR015867">
    <property type="entry name" value="N-reg_PII/ATP_PRibTrfase_C"/>
</dbReference>
<comment type="similarity">
    <text evidence="2">Belongs to the ammonia transporter channel (TC 1.A.11.2) family.</text>
</comment>
<comment type="subcellular location">
    <subcellularLocation>
        <location evidence="1">Membrane</location>
        <topology evidence="1">Multi-pass membrane protein</topology>
    </subcellularLocation>
</comment>
<dbReference type="Pfam" id="PF00543">
    <property type="entry name" value="P-II"/>
    <property type="match status" value="1"/>
</dbReference>
<feature type="transmembrane region" description="Helical" evidence="9">
    <location>
        <begin position="242"/>
        <end position="263"/>
    </location>
</feature>
<dbReference type="InterPro" id="IPR017918">
    <property type="entry name" value="N-reg_PII_CS"/>
</dbReference>
<proteinExistence type="inferred from homology"/>
<gene>
    <name evidence="12" type="ORF">caldi_19500</name>
</gene>
<organism evidence="12 13">
    <name type="scientific">Caldinitratiruptor microaerophilus</name>
    <dbReference type="NCBI Taxonomy" id="671077"/>
    <lineage>
        <taxon>Bacteria</taxon>
        <taxon>Bacillati</taxon>
        <taxon>Bacillota</taxon>
        <taxon>Clostridia</taxon>
        <taxon>Eubacteriales</taxon>
        <taxon>Symbiobacteriaceae</taxon>
        <taxon>Caldinitratiruptor</taxon>
    </lineage>
</organism>
<feature type="chain" id="PRO_5041339431" description="Ammonium transporter AmtB-like domain-containing protein" evidence="10">
    <location>
        <begin position="22"/>
        <end position="657"/>
    </location>
</feature>
<dbReference type="InterPro" id="IPR001905">
    <property type="entry name" value="Ammonium_transpt"/>
</dbReference>
<dbReference type="Gene3D" id="1.10.3430.10">
    <property type="entry name" value="Ammonium transporter AmtB like domains"/>
    <property type="match status" value="1"/>
</dbReference>
<evidence type="ECO:0000256" key="1">
    <source>
        <dbReference type="ARBA" id="ARBA00004141"/>
    </source>
</evidence>
<feature type="transmembrane region" description="Helical" evidence="9">
    <location>
        <begin position="153"/>
        <end position="176"/>
    </location>
</feature>
<dbReference type="PANTHER" id="PTHR11730:SF6">
    <property type="entry name" value="AMMONIUM TRANSPORTER"/>
    <property type="match status" value="1"/>
</dbReference>
<dbReference type="SMART" id="SM00938">
    <property type="entry name" value="P-II"/>
    <property type="match status" value="1"/>
</dbReference>
<dbReference type="GO" id="GO:0097272">
    <property type="term" value="P:ammonium homeostasis"/>
    <property type="evidence" value="ECO:0007669"/>
    <property type="project" value="TreeGrafter"/>
</dbReference>
<keyword evidence="3" id="KW-0813">Transport</keyword>
<evidence type="ECO:0000256" key="8">
    <source>
        <dbReference type="RuleBase" id="RU003936"/>
    </source>
</evidence>
<dbReference type="SUPFAM" id="SSF111352">
    <property type="entry name" value="Ammonium transporter"/>
    <property type="match status" value="1"/>
</dbReference>
<feature type="transmembrane region" description="Helical" evidence="9">
    <location>
        <begin position="284"/>
        <end position="301"/>
    </location>
</feature>
<feature type="transmembrane region" description="Helical" evidence="9">
    <location>
        <begin position="401"/>
        <end position="420"/>
    </location>
</feature>
<keyword evidence="4 9" id="KW-0812">Transmembrane</keyword>
<feature type="transmembrane region" description="Helical" evidence="9">
    <location>
        <begin position="313"/>
        <end position="335"/>
    </location>
</feature>
<dbReference type="InterPro" id="IPR024041">
    <property type="entry name" value="NH4_transpt_AmtB-like_dom"/>
</dbReference>
<dbReference type="PANTHER" id="PTHR11730">
    <property type="entry name" value="AMMONIUM TRANSPORTER"/>
    <property type="match status" value="1"/>
</dbReference>
<sequence length="657" mass="67393">MWRRFLFAGLLAAILALSALPAVVAAAEAVPDPSGAATGNVSDIAAATAGSPTPDEVAAQVGKNKAGINMMWVLLTGSLVFFMQAGFALVETGFTRAKNAAHTMTMNLMVFLVGALGFWLLGFPLMFGNFGAIGTLGGQPLLSGGLSIGGWNILGTSGWFLSGLAYDVTVVALFFFQMVFMDTAATIPTGAMAERVKFSAVVASTFFISMFLYPIYGNWVWGGGWLAQLGSKLGLGHGALDFAGSGVVHMIGGAAALAGAIVLGPRIGKYRADGTPNALPGHDIPMAVLGTIILFFGWFGFNPGSTLAGTDLRFSVVAVNTMLAGAAGGFAAMVYHWLRYGKPDPSMICNGALAGLVAITAPSAFVSPVGSVIIGLIAGVLVVESVLFIDRRLRIDDPVGAISVHFVNGAWGLLALGLFADGTYGAGLNGVDGPVTGLLYGGGAGQLLAQVIDIAVAAIWGVGVSYLFFKFWDAIAGMRVKQEDEVGGLDVPEMGVPAYPAFVLMPEPALAGGGPAAAGAAPAAAAAAGGTVVALRHPPSAEGAPLQKIEAMIRPERLEAVRQALYEAGARGMTVTEVQGAGLQRGVVGHYRGAVVESSLRPKVKIEVVVPATQTTRVVEALVGAARTGDVGDGKVFIYPLEDAVRVRTGERGEVAV</sequence>
<feature type="transmembrane region" description="Helical" evidence="9">
    <location>
        <begin position="70"/>
        <end position="90"/>
    </location>
</feature>
<evidence type="ECO:0000256" key="9">
    <source>
        <dbReference type="SAM" id="Phobius"/>
    </source>
</evidence>
<evidence type="ECO:0000256" key="10">
    <source>
        <dbReference type="SAM" id="SignalP"/>
    </source>
</evidence>
<dbReference type="KEGG" id="cmic:caldi_19500"/>
<dbReference type="AlphaFoldDB" id="A0AA35G8C0"/>
<protein>
    <recommendedName>
        <fullName evidence="11">Ammonium transporter AmtB-like domain-containing protein</fullName>
    </recommendedName>
</protein>
<dbReference type="GO" id="GO:0008519">
    <property type="term" value="F:ammonium channel activity"/>
    <property type="evidence" value="ECO:0007669"/>
    <property type="project" value="InterPro"/>
</dbReference>
<dbReference type="GO" id="GO:0016020">
    <property type="term" value="C:membrane"/>
    <property type="evidence" value="ECO:0007669"/>
    <property type="project" value="UniProtKB-SubCell"/>
</dbReference>